<evidence type="ECO:0000313" key="2">
    <source>
        <dbReference type="Proteomes" id="UP000675664"/>
    </source>
</evidence>
<dbReference type="EMBL" id="JAGSND010000010">
    <property type="protein sequence ID" value="MBR0599052.1"/>
    <property type="molecule type" value="Genomic_DNA"/>
</dbReference>
<reference evidence="1" key="1">
    <citation type="submission" date="2021-04" db="EMBL/GenBank/DDBJ databases">
        <title>Sinoanaerobacter chloroacetimidivorans sp. nov., an obligate anaerobic bacterium isolated from anaerobic sludge.</title>
        <authorList>
            <person name="Bao Y."/>
        </authorList>
    </citation>
    <scope>NUCLEOTIDE SEQUENCE</scope>
    <source>
        <strain evidence="1">BAD-6</strain>
    </source>
</reference>
<dbReference type="Proteomes" id="UP000675664">
    <property type="component" value="Unassembled WGS sequence"/>
</dbReference>
<protein>
    <submittedName>
        <fullName evidence="1">Uncharacterized protein</fullName>
    </submittedName>
</protein>
<proteinExistence type="predicted"/>
<evidence type="ECO:0000313" key="1">
    <source>
        <dbReference type="EMBL" id="MBR0599052.1"/>
    </source>
</evidence>
<name>A0A8J7W1E6_9FIRM</name>
<dbReference type="RefSeq" id="WP_227019186.1">
    <property type="nucleotide sequence ID" value="NZ_JAGSND010000010.1"/>
</dbReference>
<accession>A0A8J7W1E6</accession>
<sequence length="49" mass="5597">MGETKRAIEEYLTAVLKEISNKNGDDSSCLASAIIQQFPNMMMQKLYKR</sequence>
<organism evidence="1 2">
    <name type="scientific">Sinanaerobacter chloroacetimidivorans</name>
    <dbReference type="NCBI Taxonomy" id="2818044"/>
    <lineage>
        <taxon>Bacteria</taxon>
        <taxon>Bacillati</taxon>
        <taxon>Bacillota</taxon>
        <taxon>Clostridia</taxon>
        <taxon>Peptostreptococcales</taxon>
        <taxon>Anaerovoracaceae</taxon>
        <taxon>Sinanaerobacter</taxon>
    </lineage>
</organism>
<dbReference type="AlphaFoldDB" id="A0A8J7W1E6"/>
<gene>
    <name evidence="1" type="ORF">KCX82_14275</name>
</gene>
<reference evidence="1" key="2">
    <citation type="submission" date="2021-04" db="EMBL/GenBank/DDBJ databases">
        <authorList>
            <person name="Liu J."/>
        </authorList>
    </citation>
    <scope>NUCLEOTIDE SEQUENCE</scope>
    <source>
        <strain evidence="1">BAD-6</strain>
    </source>
</reference>
<keyword evidence="2" id="KW-1185">Reference proteome</keyword>
<comment type="caution">
    <text evidence="1">The sequence shown here is derived from an EMBL/GenBank/DDBJ whole genome shotgun (WGS) entry which is preliminary data.</text>
</comment>